<dbReference type="Pfam" id="PF01479">
    <property type="entry name" value="S4"/>
    <property type="match status" value="1"/>
</dbReference>
<sequence>MVENIKVMVIIMNTQERLQKVIAQSGITSRRKAEKLIQDGKVKVNQKVITTLGTKVNPDDQIEVDGVPLEKETPVYFMLYKPRGVISSLSDDKGRKVVTDLLGEIEERVFPIGRLDYDTSGILILTNDGEFANLLMHPRYQVDKVYVAKIKGTPEKSELNQLRKGVRSDNDLLKAVNYRILSTDKKKNHTILQLTLREGKNRHVRRMMDGLGYPVMKLKREKYGMLTLDGLNSGEYRPLTPKEVKQMRNMATKIVEE</sequence>
<keyword evidence="7" id="KW-1185">Reference proteome</keyword>
<dbReference type="GO" id="GO:0000455">
    <property type="term" value="P:enzyme-directed rRNA pseudouridine synthesis"/>
    <property type="evidence" value="ECO:0007669"/>
    <property type="project" value="UniProtKB-ARBA"/>
</dbReference>
<dbReference type="InterPro" id="IPR000748">
    <property type="entry name" value="PsdUridine_synth_RsuA/RluB/E/F"/>
</dbReference>
<dbReference type="InterPro" id="IPR050343">
    <property type="entry name" value="RsuA_PseudoU_synthase"/>
</dbReference>
<accession>A0A024QB83</accession>
<evidence type="ECO:0000313" key="6">
    <source>
        <dbReference type="EMBL" id="CDQ39764.1"/>
    </source>
</evidence>
<dbReference type="PROSITE" id="PS50889">
    <property type="entry name" value="S4"/>
    <property type="match status" value="1"/>
</dbReference>
<reference evidence="7" key="2">
    <citation type="submission" date="2014-05" db="EMBL/GenBank/DDBJ databases">
        <title>Draft genome sequence of Virgibacillus massiliensis Vm-5.</title>
        <authorList>
            <person name="Khelaifia S."/>
            <person name="Croce O."/>
            <person name="Lagier J.C."/>
            <person name="Raoult D."/>
        </authorList>
    </citation>
    <scope>NUCLEOTIDE SEQUENCE [LARGE SCALE GENOMIC DNA]</scope>
    <source>
        <strain evidence="7">Vm-5</strain>
    </source>
</reference>
<dbReference type="InterPro" id="IPR002942">
    <property type="entry name" value="S4_RNA-bd"/>
</dbReference>
<dbReference type="Gene3D" id="3.30.70.1560">
    <property type="entry name" value="Alpha-L RNA-binding motif"/>
    <property type="match status" value="1"/>
</dbReference>
<organism evidence="6 7">
    <name type="scientific">Virgibacillus massiliensis</name>
    <dbReference type="NCBI Taxonomy" id="1462526"/>
    <lineage>
        <taxon>Bacteria</taxon>
        <taxon>Bacillati</taxon>
        <taxon>Bacillota</taxon>
        <taxon>Bacilli</taxon>
        <taxon>Bacillales</taxon>
        <taxon>Bacillaceae</taxon>
        <taxon>Virgibacillus</taxon>
    </lineage>
</organism>
<dbReference type="InterPro" id="IPR018496">
    <property type="entry name" value="PsdUridine_synth_RsuA/RluB_CS"/>
</dbReference>
<dbReference type="PROSITE" id="PS01149">
    <property type="entry name" value="PSI_RSU"/>
    <property type="match status" value="1"/>
</dbReference>
<evidence type="ECO:0000259" key="5">
    <source>
        <dbReference type="SMART" id="SM00363"/>
    </source>
</evidence>
<dbReference type="PANTHER" id="PTHR47683:SF2">
    <property type="entry name" value="RNA-BINDING S4 DOMAIN-CONTAINING PROTEIN"/>
    <property type="match status" value="1"/>
</dbReference>
<evidence type="ECO:0000256" key="1">
    <source>
        <dbReference type="ARBA" id="ARBA00008348"/>
    </source>
</evidence>
<keyword evidence="3" id="KW-0694">RNA-binding</keyword>
<proteinExistence type="inferred from homology"/>
<comment type="caution">
    <text evidence="6">The sequence shown here is derived from an EMBL/GenBank/DDBJ whole genome shotgun (WGS) entry which is preliminary data.</text>
</comment>
<evidence type="ECO:0000256" key="3">
    <source>
        <dbReference type="PROSITE-ProRule" id="PRU00182"/>
    </source>
</evidence>
<dbReference type="GO" id="GO:0120159">
    <property type="term" value="F:rRNA pseudouridine synthase activity"/>
    <property type="evidence" value="ECO:0007669"/>
    <property type="project" value="UniProtKB-ARBA"/>
</dbReference>
<dbReference type="Gene3D" id="3.30.70.580">
    <property type="entry name" value="Pseudouridine synthase I, catalytic domain, N-terminal subdomain"/>
    <property type="match status" value="1"/>
</dbReference>
<evidence type="ECO:0000256" key="2">
    <source>
        <dbReference type="ARBA" id="ARBA00023235"/>
    </source>
</evidence>
<dbReference type="FunFam" id="3.10.290.10:FF:000003">
    <property type="entry name" value="Pseudouridine synthase"/>
    <property type="match status" value="1"/>
</dbReference>
<keyword evidence="2 4" id="KW-0413">Isomerase</keyword>
<evidence type="ECO:0000256" key="4">
    <source>
        <dbReference type="RuleBase" id="RU003887"/>
    </source>
</evidence>
<dbReference type="FunFam" id="3.30.70.580:FF:000005">
    <property type="entry name" value="Pseudouridine synthase"/>
    <property type="match status" value="1"/>
</dbReference>
<dbReference type="STRING" id="1462526.BN990_02078"/>
<dbReference type="SMART" id="SM00363">
    <property type="entry name" value="S4"/>
    <property type="match status" value="1"/>
</dbReference>
<dbReference type="EMBL" id="CCDP010000001">
    <property type="protein sequence ID" value="CDQ39764.1"/>
    <property type="molecule type" value="Genomic_DNA"/>
</dbReference>
<dbReference type="InterPro" id="IPR006145">
    <property type="entry name" value="PsdUridine_synth_RsuA/RluA"/>
</dbReference>
<dbReference type="NCBIfam" id="TIGR00093">
    <property type="entry name" value="pseudouridine synthase"/>
    <property type="match status" value="1"/>
</dbReference>
<dbReference type="InterPro" id="IPR020094">
    <property type="entry name" value="TruA/RsuA/RluB/E/F_N"/>
</dbReference>
<dbReference type="PANTHER" id="PTHR47683">
    <property type="entry name" value="PSEUDOURIDINE SYNTHASE FAMILY PROTEIN-RELATED"/>
    <property type="match status" value="1"/>
</dbReference>
<dbReference type="Pfam" id="PF00849">
    <property type="entry name" value="PseudoU_synth_2"/>
    <property type="match status" value="1"/>
</dbReference>
<dbReference type="GO" id="GO:0003723">
    <property type="term" value="F:RNA binding"/>
    <property type="evidence" value="ECO:0007669"/>
    <property type="project" value="UniProtKB-KW"/>
</dbReference>
<dbReference type="CDD" id="cd00165">
    <property type="entry name" value="S4"/>
    <property type="match status" value="1"/>
</dbReference>
<dbReference type="EC" id="5.4.99.-" evidence="4"/>
<feature type="domain" description="RNA-binding S4" evidence="5">
    <location>
        <begin position="16"/>
        <end position="73"/>
    </location>
</feature>
<dbReference type="SUPFAM" id="SSF55120">
    <property type="entry name" value="Pseudouridine synthase"/>
    <property type="match status" value="1"/>
</dbReference>
<dbReference type="InterPro" id="IPR042092">
    <property type="entry name" value="PsdUridine_s_RsuA/RluB/E/F_cat"/>
</dbReference>
<dbReference type="eggNOG" id="COG1187">
    <property type="taxonomic scope" value="Bacteria"/>
</dbReference>
<dbReference type="CDD" id="cd02870">
    <property type="entry name" value="PseudoU_synth_RsuA_like"/>
    <property type="match status" value="1"/>
</dbReference>
<dbReference type="InterPro" id="IPR020103">
    <property type="entry name" value="PsdUridine_synth_cat_dom_sf"/>
</dbReference>
<protein>
    <recommendedName>
        <fullName evidence="4">Pseudouridine synthase</fullName>
        <ecNumber evidence="4">5.4.99.-</ecNumber>
    </recommendedName>
</protein>
<gene>
    <name evidence="6" type="primary">rluB</name>
    <name evidence="6" type="ORF">BN990_02078</name>
</gene>
<dbReference type="Gene3D" id="3.10.290.10">
    <property type="entry name" value="RNA-binding S4 domain"/>
    <property type="match status" value="1"/>
</dbReference>
<evidence type="ECO:0000313" key="7">
    <source>
        <dbReference type="Proteomes" id="UP000028875"/>
    </source>
</evidence>
<dbReference type="AlphaFoldDB" id="A0A024QB83"/>
<dbReference type="Proteomes" id="UP000028875">
    <property type="component" value="Unassembled WGS sequence"/>
</dbReference>
<dbReference type="InterPro" id="IPR036986">
    <property type="entry name" value="S4_RNA-bd_sf"/>
</dbReference>
<dbReference type="SUPFAM" id="SSF55174">
    <property type="entry name" value="Alpha-L RNA-binding motif"/>
    <property type="match status" value="1"/>
</dbReference>
<comment type="similarity">
    <text evidence="1 4">Belongs to the pseudouridine synthase RsuA family.</text>
</comment>
<reference evidence="6 7" key="1">
    <citation type="submission" date="2014-03" db="EMBL/GenBank/DDBJ databases">
        <authorList>
            <person name="Urmite Genomes U."/>
        </authorList>
    </citation>
    <scope>NUCLEOTIDE SEQUENCE [LARGE SCALE GENOMIC DNA]</scope>
    <source>
        <strain evidence="6 7">Vm-5</strain>
    </source>
</reference>
<name>A0A024QB83_9BACI</name>